<proteinExistence type="predicted"/>
<evidence type="ECO:0000313" key="1">
    <source>
        <dbReference type="EMBL" id="CAC5404090.1"/>
    </source>
</evidence>
<organism evidence="1 2">
    <name type="scientific">Mytilus coruscus</name>
    <name type="common">Sea mussel</name>
    <dbReference type="NCBI Taxonomy" id="42192"/>
    <lineage>
        <taxon>Eukaryota</taxon>
        <taxon>Metazoa</taxon>
        <taxon>Spiralia</taxon>
        <taxon>Lophotrochozoa</taxon>
        <taxon>Mollusca</taxon>
        <taxon>Bivalvia</taxon>
        <taxon>Autobranchia</taxon>
        <taxon>Pteriomorphia</taxon>
        <taxon>Mytilida</taxon>
        <taxon>Mytiloidea</taxon>
        <taxon>Mytilidae</taxon>
        <taxon>Mytilinae</taxon>
        <taxon>Mytilus</taxon>
    </lineage>
</organism>
<accession>A0A6J8DAH3</accession>
<dbReference type="Proteomes" id="UP000507470">
    <property type="component" value="Unassembled WGS sequence"/>
</dbReference>
<protein>
    <recommendedName>
        <fullName evidence="3">Transposase Helix-turn-helix domain-containing protein</fullName>
    </recommendedName>
</protein>
<dbReference type="EMBL" id="CACVKT020006908">
    <property type="protein sequence ID" value="CAC5404090.1"/>
    <property type="molecule type" value="Genomic_DNA"/>
</dbReference>
<keyword evidence="2" id="KW-1185">Reference proteome</keyword>
<reference evidence="1 2" key="1">
    <citation type="submission" date="2020-06" db="EMBL/GenBank/DDBJ databases">
        <authorList>
            <person name="Li R."/>
            <person name="Bekaert M."/>
        </authorList>
    </citation>
    <scope>NUCLEOTIDE SEQUENCE [LARGE SCALE GENOMIC DNA]</scope>
    <source>
        <strain evidence="2">wild</strain>
    </source>
</reference>
<name>A0A6J8DAH3_MYTCO</name>
<gene>
    <name evidence="1" type="ORF">MCOR_37915</name>
</gene>
<sequence length="184" mass="21257">MDLLKKLRSTAIQNEQSRIDFDTDKVLSDSDFITLTGINKDNFNDLHSYIKDLLRNTPTRSTRTSLGIFLFKLKSGISNKVLSTIFNISRSSLRRAISCVRQALVKHFIPENLGCDNEEALAAKMLHLSKKVNTLKQRVEEENFERRKTIWKEPDNTLDDFPRLDEEDLRNKRGKLTNSRSSRG</sequence>
<evidence type="ECO:0000313" key="2">
    <source>
        <dbReference type="Proteomes" id="UP000507470"/>
    </source>
</evidence>
<evidence type="ECO:0008006" key="3">
    <source>
        <dbReference type="Google" id="ProtNLM"/>
    </source>
</evidence>
<dbReference type="OrthoDB" id="6109501at2759"/>
<dbReference type="AlphaFoldDB" id="A0A6J8DAH3"/>